<evidence type="ECO:0000313" key="4">
    <source>
        <dbReference type="EMBL" id="MBF9130105.1"/>
    </source>
</evidence>
<dbReference type="Proteomes" id="UP000638560">
    <property type="component" value="Unassembled WGS sequence"/>
</dbReference>
<organism evidence="4 5">
    <name type="scientific">Plantactinospora alkalitolerans</name>
    <dbReference type="NCBI Taxonomy" id="2789879"/>
    <lineage>
        <taxon>Bacteria</taxon>
        <taxon>Bacillati</taxon>
        <taxon>Actinomycetota</taxon>
        <taxon>Actinomycetes</taxon>
        <taxon>Micromonosporales</taxon>
        <taxon>Micromonosporaceae</taxon>
        <taxon>Plantactinospora</taxon>
    </lineage>
</organism>
<gene>
    <name evidence="4" type="ORF">I0C86_14220</name>
</gene>
<proteinExistence type="predicted"/>
<dbReference type="InterPro" id="IPR009081">
    <property type="entry name" value="PP-bd_ACP"/>
</dbReference>
<dbReference type="InterPro" id="IPR036736">
    <property type="entry name" value="ACP-like_sf"/>
</dbReference>
<evidence type="ECO:0000313" key="5">
    <source>
        <dbReference type="Proteomes" id="UP000638560"/>
    </source>
</evidence>
<keyword evidence="5" id="KW-1185">Reference proteome</keyword>
<dbReference type="Gene3D" id="1.10.1200.10">
    <property type="entry name" value="ACP-like"/>
    <property type="match status" value="1"/>
</dbReference>
<reference evidence="4 5" key="1">
    <citation type="submission" date="2020-11" db="EMBL/GenBank/DDBJ databases">
        <title>A novel isolate from a Black sea contaminated sediment with potential to produce alkanes: Plantactinospora alkalitolerans sp. nov.</title>
        <authorList>
            <person name="Carro L."/>
            <person name="Veyisoglu A."/>
            <person name="Guven K."/>
            <person name="Schumann P."/>
            <person name="Klenk H.-P."/>
            <person name="Sahin N."/>
        </authorList>
    </citation>
    <scope>NUCLEOTIDE SEQUENCE [LARGE SCALE GENOMIC DNA]</scope>
    <source>
        <strain evidence="4 5">S1510</strain>
    </source>
</reference>
<evidence type="ECO:0000256" key="1">
    <source>
        <dbReference type="ARBA" id="ARBA00022450"/>
    </source>
</evidence>
<dbReference type="SUPFAM" id="SSF47336">
    <property type="entry name" value="ACP-like"/>
    <property type="match status" value="1"/>
</dbReference>
<keyword evidence="1" id="KW-0596">Phosphopantetheine</keyword>
<dbReference type="InterPro" id="IPR020806">
    <property type="entry name" value="PKS_PP-bd"/>
</dbReference>
<dbReference type="Pfam" id="PF00550">
    <property type="entry name" value="PP-binding"/>
    <property type="match status" value="1"/>
</dbReference>
<sequence length="80" mass="8491">MDVEETASTVLRVSSRVVGQPVDAGQSFFAAGGDSLLAVELIIALERELGVEVEEDWVFSADSLGQLAERIAAASDRPSR</sequence>
<keyword evidence="2" id="KW-0597">Phosphoprotein</keyword>
<dbReference type="SMART" id="SM00823">
    <property type="entry name" value="PKS_PP"/>
    <property type="match status" value="1"/>
</dbReference>
<accession>A0ABS0GV99</accession>
<evidence type="ECO:0000259" key="3">
    <source>
        <dbReference type="PROSITE" id="PS50075"/>
    </source>
</evidence>
<dbReference type="EMBL" id="JADPUN010000145">
    <property type="protein sequence ID" value="MBF9130105.1"/>
    <property type="molecule type" value="Genomic_DNA"/>
</dbReference>
<evidence type="ECO:0000256" key="2">
    <source>
        <dbReference type="ARBA" id="ARBA00022553"/>
    </source>
</evidence>
<protein>
    <recommendedName>
        <fullName evidence="3">Carrier domain-containing protein</fullName>
    </recommendedName>
</protein>
<comment type="caution">
    <text evidence="4">The sequence shown here is derived from an EMBL/GenBank/DDBJ whole genome shotgun (WGS) entry which is preliminary data.</text>
</comment>
<feature type="domain" description="Carrier" evidence="3">
    <location>
        <begin position="1"/>
        <end position="75"/>
    </location>
</feature>
<dbReference type="PROSITE" id="PS50075">
    <property type="entry name" value="CARRIER"/>
    <property type="match status" value="1"/>
</dbReference>
<dbReference type="RefSeq" id="WP_196201687.1">
    <property type="nucleotide sequence ID" value="NZ_JADPUN010000145.1"/>
</dbReference>
<name>A0ABS0GV99_9ACTN</name>